<feature type="domain" description="Glycosyltransferase 2-like" evidence="1">
    <location>
        <begin position="4"/>
        <end position="110"/>
    </location>
</feature>
<dbReference type="EMBL" id="CP080507">
    <property type="protein sequence ID" value="QYM77841.1"/>
    <property type="molecule type" value="Genomic_DNA"/>
</dbReference>
<gene>
    <name evidence="2" type="ORF">K0B96_10975</name>
</gene>
<dbReference type="AlphaFoldDB" id="A0A8F9TTN2"/>
<organism evidence="2 3">
    <name type="scientific">Horticoccus luteus</name>
    <dbReference type="NCBI Taxonomy" id="2862869"/>
    <lineage>
        <taxon>Bacteria</taxon>
        <taxon>Pseudomonadati</taxon>
        <taxon>Verrucomicrobiota</taxon>
        <taxon>Opitutia</taxon>
        <taxon>Opitutales</taxon>
        <taxon>Opitutaceae</taxon>
        <taxon>Horticoccus</taxon>
    </lineage>
</organism>
<reference evidence="2" key="1">
    <citation type="submission" date="2021-08" db="EMBL/GenBank/DDBJ databases">
        <title>Genome of a novel bacterium of the phylum Verrucomicrobia, Oleiharenicola sp. KSB-15.</title>
        <authorList>
            <person name="Chung J.-H."/>
            <person name="Ahn J.-H."/>
            <person name="Yoon Y."/>
            <person name="Kim D.-Y."/>
            <person name="An S.-H."/>
            <person name="Park I."/>
            <person name="Yeon J."/>
        </authorList>
    </citation>
    <scope>NUCLEOTIDE SEQUENCE</scope>
    <source>
        <strain evidence="2">KSB-15</strain>
    </source>
</reference>
<name>A0A8F9TTN2_9BACT</name>
<dbReference type="InterPro" id="IPR050834">
    <property type="entry name" value="Glycosyltransf_2"/>
</dbReference>
<proteinExistence type="predicted"/>
<keyword evidence="2" id="KW-0808">Transferase</keyword>
<dbReference type="Proteomes" id="UP000825051">
    <property type="component" value="Chromosome"/>
</dbReference>
<dbReference type="SUPFAM" id="SSF53448">
    <property type="entry name" value="Nucleotide-diphospho-sugar transferases"/>
    <property type="match status" value="1"/>
</dbReference>
<dbReference type="PANTHER" id="PTHR43685:SF3">
    <property type="entry name" value="SLR2126 PROTEIN"/>
    <property type="match status" value="1"/>
</dbReference>
<dbReference type="InterPro" id="IPR001173">
    <property type="entry name" value="Glyco_trans_2-like"/>
</dbReference>
<dbReference type="Pfam" id="PF00535">
    <property type="entry name" value="Glycos_transf_2"/>
    <property type="match status" value="1"/>
</dbReference>
<protein>
    <submittedName>
        <fullName evidence="2">Glycosyltransferase</fullName>
        <ecNumber evidence="2">2.4.-.-</ecNumber>
    </submittedName>
</protein>
<evidence type="ECO:0000259" key="1">
    <source>
        <dbReference type="Pfam" id="PF00535"/>
    </source>
</evidence>
<keyword evidence="3" id="KW-1185">Reference proteome</keyword>
<dbReference type="InterPro" id="IPR029044">
    <property type="entry name" value="Nucleotide-diphossugar_trans"/>
</dbReference>
<dbReference type="GO" id="GO:0016757">
    <property type="term" value="F:glycosyltransferase activity"/>
    <property type="evidence" value="ECO:0007669"/>
    <property type="project" value="UniProtKB-KW"/>
</dbReference>
<dbReference type="Gene3D" id="3.90.550.10">
    <property type="entry name" value="Spore Coat Polysaccharide Biosynthesis Protein SpsA, Chain A"/>
    <property type="match status" value="1"/>
</dbReference>
<dbReference type="PANTHER" id="PTHR43685">
    <property type="entry name" value="GLYCOSYLTRANSFERASE"/>
    <property type="match status" value="1"/>
</dbReference>
<dbReference type="RefSeq" id="WP_220160945.1">
    <property type="nucleotide sequence ID" value="NZ_CP080507.1"/>
</dbReference>
<evidence type="ECO:0000313" key="2">
    <source>
        <dbReference type="EMBL" id="QYM77841.1"/>
    </source>
</evidence>
<sequence>MKITVAIPTYNRAAFLRQTLAGIVAQQFPRDFFEILVIDNNSPDDTRAVVAEFATARPAPRYFLETQQGLDHARNRAIAEAAGDIIVFGDDDILVSPDWLAQIAAPLLADSTRRIGAVGGEVIPIFPHGLPAWVAEWHAPLALRPDLGPLPARHSPMGANFAFPAWVFAQLGAFHTALDRAAGNYFSGGDSEMIRRVRAAGLEVWFAPAAAVRHQMPASRTTFRYAARHAFDSARSRVIDRAGQPGAAAYLSGRFLGNVVKALGFALLALANTLVFRRGAAKKALVRAWRSCGYLYQIPRSLTGRI</sequence>
<evidence type="ECO:0000313" key="3">
    <source>
        <dbReference type="Proteomes" id="UP000825051"/>
    </source>
</evidence>
<keyword evidence="2" id="KW-0328">Glycosyltransferase</keyword>
<dbReference type="EC" id="2.4.-.-" evidence="2"/>
<dbReference type="KEGG" id="ole:K0B96_10975"/>
<accession>A0A8F9TTN2</accession>